<protein>
    <submittedName>
        <fullName evidence="4">Glutathione S-transferase family protein</fullName>
    </submittedName>
</protein>
<dbReference type="SFLD" id="SFLDS00019">
    <property type="entry name" value="Glutathione_Transferase_(cytos"/>
    <property type="match status" value="1"/>
</dbReference>
<dbReference type="EMBL" id="JADHOK010000055">
    <property type="protein sequence ID" value="MBL6761977.1"/>
    <property type="molecule type" value="Genomic_DNA"/>
</dbReference>
<dbReference type="PANTHER" id="PTHR44051:SF8">
    <property type="entry name" value="GLUTATHIONE S-TRANSFERASE GSTA"/>
    <property type="match status" value="1"/>
</dbReference>
<reference evidence="4" key="1">
    <citation type="submission" date="2020-10" db="EMBL/GenBank/DDBJ databases">
        <title>Microbiome of the Black Sea water column analyzed by genome centric metagenomics.</title>
        <authorList>
            <person name="Cabello-Yeves P.J."/>
            <person name="Callieri C."/>
            <person name="Picazo A."/>
            <person name="Mehrshad M."/>
            <person name="Haro-Moreno J.M."/>
            <person name="Roda-Garcia J."/>
            <person name="Dzembekova N."/>
            <person name="Slabakova V."/>
            <person name="Slabakova N."/>
            <person name="Moncheva S."/>
            <person name="Rodriguez-Valera F."/>
        </authorList>
    </citation>
    <scope>NUCLEOTIDE SEQUENCE</scope>
    <source>
        <strain evidence="4">BS307-5m-G5</strain>
    </source>
</reference>
<dbReference type="InterPro" id="IPR040079">
    <property type="entry name" value="Glutathione_S-Trfase"/>
</dbReference>
<dbReference type="InterPro" id="IPR004045">
    <property type="entry name" value="Glutathione_S-Trfase_N"/>
</dbReference>
<dbReference type="Pfam" id="PF02798">
    <property type="entry name" value="GST_N"/>
    <property type="match status" value="1"/>
</dbReference>
<dbReference type="PANTHER" id="PTHR44051">
    <property type="entry name" value="GLUTATHIONE S-TRANSFERASE-RELATED"/>
    <property type="match status" value="1"/>
</dbReference>
<evidence type="ECO:0000313" key="5">
    <source>
        <dbReference type="Proteomes" id="UP000785783"/>
    </source>
</evidence>
<dbReference type="InterPro" id="IPR010987">
    <property type="entry name" value="Glutathione-S-Trfase_C-like"/>
</dbReference>
<feature type="domain" description="GST N-terminal" evidence="2">
    <location>
        <begin position="1"/>
        <end position="80"/>
    </location>
</feature>
<feature type="domain" description="GST C-terminal" evidence="3">
    <location>
        <begin position="86"/>
        <end position="204"/>
    </location>
</feature>
<proteinExistence type="inferred from homology"/>
<dbReference type="PROSITE" id="PS50405">
    <property type="entry name" value="GST_CTER"/>
    <property type="match status" value="1"/>
</dbReference>
<dbReference type="SUPFAM" id="SSF47616">
    <property type="entry name" value="GST C-terminal domain-like"/>
    <property type="match status" value="1"/>
</dbReference>
<dbReference type="SUPFAM" id="SSF52833">
    <property type="entry name" value="Thioredoxin-like"/>
    <property type="match status" value="1"/>
</dbReference>
<dbReference type="SFLD" id="SFLDG00358">
    <property type="entry name" value="Main_(cytGST)"/>
    <property type="match status" value="1"/>
</dbReference>
<dbReference type="InterPro" id="IPR004046">
    <property type="entry name" value="GST_C"/>
</dbReference>
<dbReference type="SFLD" id="SFLDG01150">
    <property type="entry name" value="Main.1:_Beta-like"/>
    <property type="match status" value="1"/>
</dbReference>
<dbReference type="Pfam" id="PF00043">
    <property type="entry name" value="GST_C"/>
    <property type="match status" value="1"/>
</dbReference>
<dbReference type="AlphaFoldDB" id="A0A937HIA5"/>
<sequence length="204" mass="23272">MLKLHFAPNSRAVRTLWLLEELGLDYELNRMDFHPKDLKSDEHRSRHPLGRIPVLEDGDITIWESGAIAEYILERHKNGGLKPSPDAPNYPKYLQWFHYCEGMVMPPINTIVVHTILLPPERRDETALGQAQRLLAKAVQPVEDDMVGKEYLAGDFTAADTMLGHSLMMAQRMGVVTDDHPNLTAYIERLKARPALQKAFQYDS</sequence>
<dbReference type="InterPro" id="IPR036282">
    <property type="entry name" value="Glutathione-S-Trfase_C_sf"/>
</dbReference>
<evidence type="ECO:0000256" key="1">
    <source>
        <dbReference type="RuleBase" id="RU003494"/>
    </source>
</evidence>
<comment type="similarity">
    <text evidence="1">Belongs to the GST superfamily.</text>
</comment>
<comment type="caution">
    <text evidence="4">The sequence shown here is derived from an EMBL/GenBank/DDBJ whole genome shotgun (WGS) entry which is preliminary data.</text>
</comment>
<dbReference type="CDD" id="cd03046">
    <property type="entry name" value="GST_N_GTT1_like"/>
    <property type="match status" value="1"/>
</dbReference>
<evidence type="ECO:0000313" key="4">
    <source>
        <dbReference type="EMBL" id="MBL6761977.1"/>
    </source>
</evidence>
<dbReference type="Gene3D" id="3.40.30.10">
    <property type="entry name" value="Glutaredoxin"/>
    <property type="match status" value="1"/>
</dbReference>
<organism evidence="4 5">
    <name type="scientific">PS1 clade bacterium</name>
    <dbReference type="NCBI Taxonomy" id="2175152"/>
    <lineage>
        <taxon>Bacteria</taxon>
        <taxon>Pseudomonadati</taxon>
        <taxon>Pseudomonadota</taxon>
        <taxon>Alphaproteobacteria</taxon>
        <taxon>PS1 clade</taxon>
    </lineage>
</organism>
<evidence type="ECO:0000259" key="2">
    <source>
        <dbReference type="PROSITE" id="PS50404"/>
    </source>
</evidence>
<evidence type="ECO:0000259" key="3">
    <source>
        <dbReference type="PROSITE" id="PS50405"/>
    </source>
</evidence>
<gene>
    <name evidence="4" type="ORF">ISQ19_04690</name>
</gene>
<accession>A0A937HIA5</accession>
<dbReference type="Proteomes" id="UP000785783">
    <property type="component" value="Unassembled WGS sequence"/>
</dbReference>
<dbReference type="PROSITE" id="PS50404">
    <property type="entry name" value="GST_NTER"/>
    <property type="match status" value="1"/>
</dbReference>
<dbReference type="InterPro" id="IPR036249">
    <property type="entry name" value="Thioredoxin-like_sf"/>
</dbReference>
<dbReference type="Gene3D" id="1.20.1050.10">
    <property type="match status" value="1"/>
</dbReference>
<name>A0A937HIA5_9PROT</name>